<dbReference type="PANTHER" id="PTHR32089:SF112">
    <property type="entry name" value="LYSOZYME-LIKE PROTEIN-RELATED"/>
    <property type="match status" value="1"/>
</dbReference>
<dbReference type="STRING" id="273121.WS0843"/>
<accession>Q7M9K9</accession>
<evidence type="ECO:0000259" key="5">
    <source>
        <dbReference type="PROSITE" id="PS50111"/>
    </source>
</evidence>
<proteinExistence type="predicted"/>
<dbReference type="Pfam" id="PF00015">
    <property type="entry name" value="MCPsignal"/>
    <property type="match status" value="1"/>
</dbReference>
<evidence type="ECO:0000313" key="6">
    <source>
        <dbReference type="EMBL" id="CAE09954.1"/>
    </source>
</evidence>
<dbReference type="PANTHER" id="PTHR32089">
    <property type="entry name" value="METHYL-ACCEPTING CHEMOTAXIS PROTEIN MCPB"/>
    <property type="match status" value="1"/>
</dbReference>
<organism evidence="7">
    <name type="scientific">Wolinella succinogenes (strain ATCC 29543 / DSM 1740 / CCUG 13145 / JCM 31913 / LMG 7466 / NCTC 11488 / FDC 602W)</name>
    <name type="common">Vibrio succinogenes</name>
    <dbReference type="NCBI Taxonomy" id="273121"/>
    <lineage>
        <taxon>Bacteria</taxon>
        <taxon>Pseudomonadati</taxon>
        <taxon>Campylobacterota</taxon>
        <taxon>Epsilonproteobacteria</taxon>
        <taxon>Campylobacterales</taxon>
        <taxon>Helicobacteraceae</taxon>
        <taxon>Wolinella</taxon>
    </lineage>
</organism>
<feature type="transmembrane region" description="Helical" evidence="4">
    <location>
        <begin position="13"/>
        <end position="32"/>
    </location>
</feature>
<evidence type="ECO:0000256" key="3">
    <source>
        <dbReference type="SAM" id="Coils"/>
    </source>
</evidence>
<evidence type="ECO:0000256" key="1">
    <source>
        <dbReference type="ARBA" id="ARBA00023224"/>
    </source>
</evidence>
<protein>
    <submittedName>
        <fullName evidence="6">PUTATIVE SIGNAL TRANSDUCTION PROTEIN</fullName>
    </submittedName>
</protein>
<feature type="transmembrane region" description="Helical" evidence="4">
    <location>
        <begin position="190"/>
        <end position="211"/>
    </location>
</feature>
<dbReference type="Gene3D" id="1.10.287.950">
    <property type="entry name" value="Methyl-accepting chemotaxis protein"/>
    <property type="match status" value="1"/>
</dbReference>
<dbReference type="KEGG" id="wsu:WS0843"/>
<dbReference type="AlphaFoldDB" id="Q7M9K9"/>
<dbReference type="Pfam" id="PF12729">
    <property type="entry name" value="4HB_MCP_1"/>
    <property type="match status" value="1"/>
</dbReference>
<gene>
    <name evidence="6" type="ordered locus">WS0843</name>
</gene>
<dbReference type="SUPFAM" id="SSF58104">
    <property type="entry name" value="Methyl-accepting chemotaxis protein (MCP) signaling domain"/>
    <property type="match status" value="1"/>
</dbReference>
<dbReference type="SMART" id="SM00283">
    <property type="entry name" value="MA"/>
    <property type="match status" value="1"/>
</dbReference>
<dbReference type="RefSeq" id="WP_011138751.1">
    <property type="nucleotide sequence ID" value="NC_005090.1"/>
</dbReference>
<name>Q7M9K9_WOLSU</name>
<dbReference type="Proteomes" id="UP000000422">
    <property type="component" value="Chromosome"/>
</dbReference>
<dbReference type="Gene3D" id="1.20.120.1530">
    <property type="match status" value="1"/>
</dbReference>
<keyword evidence="1 2" id="KW-0807">Transducer</keyword>
<dbReference type="HOGENOM" id="CLU_000445_107_30_7"/>
<feature type="coiled-coil region" evidence="3">
    <location>
        <begin position="75"/>
        <end position="109"/>
    </location>
</feature>
<keyword evidence="7" id="KW-1185">Reference proteome</keyword>
<dbReference type="InterPro" id="IPR004089">
    <property type="entry name" value="MCPsignal_dom"/>
</dbReference>
<evidence type="ECO:0000256" key="2">
    <source>
        <dbReference type="PROSITE-ProRule" id="PRU00284"/>
    </source>
</evidence>
<keyword evidence="4" id="KW-0472">Membrane</keyword>
<keyword evidence="4" id="KW-0812">Transmembrane</keyword>
<sequence length="561" mass="62381">MGWIQDWKVRTKIVVIVTVFALVAGGIGWRGLSGADLLNSSITTIVQVNVPRIAESQSLLVNLLQLQRTEKNHILSESQEQLEQRERNYRKKEEEIAKQLKLLEGLVSEQNRIKVKECAESFKKYSQTVEKVLELSRAGMNDQATKISQNEARIHMDRCEELMEQIVASNEENLSITDKETNELYEGMRYSILVIIIVGLAIAFLMSMLVIKNITHALALVKSGLLSFFSFLSRESKEAQLINLSSKDEFGEMAGAINENIKRIQKGLLEDTETVQETLMVVNRIKEGHLNQAIHSLPDNPQLLKLKELLNEMLASLNQNFQGVLSLLKSYAENDFRERMEKGGLKGEVASLIEGVNYLGGEITKMLQSSLDSGHSMEKQARLLQESMEVLSQGANEQAASLEESAAAIEEMSSSMGGISHRAEEVSKQTEEIRNVIMIIRDIADQTNLLALNAAIEAARAGEHGRGFAVVADEVRKLAERTQKSLGEIEANTNVLVQSVNEMSDSIKEQAQGITQINEAIAQLDTVTQQNAGVADKTDGIAREVSKMAEGMVEEVRKKRF</sequence>
<evidence type="ECO:0000256" key="4">
    <source>
        <dbReference type="SAM" id="Phobius"/>
    </source>
</evidence>
<dbReference type="InterPro" id="IPR024478">
    <property type="entry name" value="HlyB_4HB_MCP"/>
</dbReference>
<keyword evidence="4" id="KW-1133">Transmembrane helix</keyword>
<dbReference type="eggNOG" id="COG0840">
    <property type="taxonomic scope" value="Bacteria"/>
</dbReference>
<dbReference type="GO" id="GO:0016020">
    <property type="term" value="C:membrane"/>
    <property type="evidence" value="ECO:0007669"/>
    <property type="project" value="InterPro"/>
</dbReference>
<reference evidence="6 7" key="1">
    <citation type="journal article" date="2003" name="Proc. Natl. Acad. Sci. U.S.A.">
        <title>Complete genome sequence and analysis of Wolinella succinogenes.</title>
        <authorList>
            <person name="Baar C."/>
            <person name="Eppinger M."/>
            <person name="Raddatz G."/>
            <person name="Simon JM."/>
            <person name="Lanz C."/>
            <person name="Klimmek O."/>
            <person name="Nandakumar R."/>
            <person name="Gross R."/>
            <person name="Rosinus A."/>
            <person name="Keller H."/>
            <person name="Jagtap P."/>
            <person name="Linke B."/>
            <person name="Meyer F."/>
            <person name="Lederer H."/>
            <person name="Schuster S.C."/>
        </authorList>
    </citation>
    <scope>NUCLEOTIDE SEQUENCE [LARGE SCALE GENOMIC DNA]</scope>
    <source>
        <strain evidence="7">ATCC 29543 / DSM 1740 / CCUG 13145 / JCM 31913 / LMG 7466 / NCTC 11488 / FDC 602W</strain>
    </source>
</reference>
<keyword evidence="3" id="KW-0175">Coiled coil</keyword>
<feature type="domain" description="Methyl-accepting transducer" evidence="5">
    <location>
        <begin position="362"/>
        <end position="550"/>
    </location>
</feature>
<dbReference type="PROSITE" id="PS50111">
    <property type="entry name" value="CHEMOTAXIS_TRANSDUC_2"/>
    <property type="match status" value="1"/>
</dbReference>
<dbReference type="GO" id="GO:0007165">
    <property type="term" value="P:signal transduction"/>
    <property type="evidence" value="ECO:0007669"/>
    <property type="project" value="UniProtKB-KW"/>
</dbReference>
<evidence type="ECO:0000313" key="7">
    <source>
        <dbReference type="Proteomes" id="UP000000422"/>
    </source>
</evidence>
<dbReference type="EMBL" id="BX571659">
    <property type="protein sequence ID" value="CAE09954.1"/>
    <property type="molecule type" value="Genomic_DNA"/>
</dbReference>